<dbReference type="GO" id="GO:0008879">
    <property type="term" value="F:glucose-1-phosphate thymidylyltransferase activity"/>
    <property type="evidence" value="ECO:0007669"/>
    <property type="project" value="UniProtKB-EC"/>
</dbReference>
<evidence type="ECO:0000313" key="14">
    <source>
        <dbReference type="Proteomes" id="UP000759246"/>
    </source>
</evidence>
<name>A0A929RPZ1_9ACTO</name>
<evidence type="ECO:0000259" key="12">
    <source>
        <dbReference type="Pfam" id="PF00483"/>
    </source>
</evidence>
<keyword evidence="8" id="KW-0460">Magnesium</keyword>
<dbReference type="InterPro" id="IPR029044">
    <property type="entry name" value="Nucleotide-diphossugar_trans"/>
</dbReference>
<keyword evidence="6" id="KW-0548">Nucleotidyltransferase</keyword>
<evidence type="ECO:0000256" key="10">
    <source>
        <dbReference type="ARBA" id="ARBA00032598"/>
    </source>
</evidence>
<dbReference type="EMBL" id="JABZGF010000270">
    <property type="protein sequence ID" value="MBF0966992.1"/>
    <property type="molecule type" value="Genomic_DNA"/>
</dbReference>
<evidence type="ECO:0000256" key="6">
    <source>
        <dbReference type="ARBA" id="ARBA00022695"/>
    </source>
</evidence>
<dbReference type="AlphaFoldDB" id="A0A929RPZ1"/>
<accession>A0A929RPZ1</accession>
<dbReference type="EC" id="2.7.7.24" evidence="3"/>
<comment type="similarity">
    <text evidence="2">Belongs to the glucose-1-phosphate thymidylyltransferase family.</text>
</comment>
<dbReference type="InterPro" id="IPR005835">
    <property type="entry name" value="NTP_transferase_dom"/>
</dbReference>
<dbReference type="Pfam" id="PF00483">
    <property type="entry name" value="NTP_transferase"/>
    <property type="match status" value="1"/>
</dbReference>
<evidence type="ECO:0000256" key="5">
    <source>
        <dbReference type="ARBA" id="ARBA00022679"/>
    </source>
</evidence>
<evidence type="ECO:0000256" key="3">
    <source>
        <dbReference type="ARBA" id="ARBA00012461"/>
    </source>
</evidence>
<feature type="non-terminal residue" evidence="13">
    <location>
        <position position="104"/>
    </location>
</feature>
<evidence type="ECO:0000256" key="7">
    <source>
        <dbReference type="ARBA" id="ARBA00022723"/>
    </source>
</evidence>
<comment type="catalytic activity">
    <reaction evidence="11">
        <text>dTTP + alpha-D-glucose 1-phosphate + H(+) = dTDP-alpha-D-glucose + diphosphate</text>
        <dbReference type="Rhea" id="RHEA:15225"/>
        <dbReference type="ChEBI" id="CHEBI:15378"/>
        <dbReference type="ChEBI" id="CHEBI:33019"/>
        <dbReference type="ChEBI" id="CHEBI:37568"/>
        <dbReference type="ChEBI" id="CHEBI:57477"/>
        <dbReference type="ChEBI" id="CHEBI:58601"/>
        <dbReference type="EC" id="2.7.7.24"/>
    </reaction>
</comment>
<reference evidence="13" key="1">
    <citation type="submission" date="2020-04" db="EMBL/GenBank/DDBJ databases">
        <title>Deep metagenomics examines the oral microbiome during advanced dental caries in children, revealing novel taxa and co-occurrences with host molecules.</title>
        <authorList>
            <person name="Baker J.L."/>
            <person name="Morton J.T."/>
            <person name="Dinis M."/>
            <person name="Alvarez R."/>
            <person name="Tran N.C."/>
            <person name="Knight R."/>
            <person name="Edlund A."/>
        </authorList>
    </citation>
    <scope>NUCLEOTIDE SEQUENCE</scope>
    <source>
        <strain evidence="13">JCVI_30_bin.13</strain>
    </source>
</reference>
<comment type="caution">
    <text evidence="13">The sequence shown here is derived from an EMBL/GenBank/DDBJ whole genome shotgun (WGS) entry which is preliminary data.</text>
</comment>
<dbReference type="SUPFAM" id="SSF53448">
    <property type="entry name" value="Nucleotide-diphospho-sugar transferases"/>
    <property type="match status" value="1"/>
</dbReference>
<feature type="domain" description="Nucleotidyl transferase" evidence="12">
    <location>
        <begin position="2"/>
        <end position="99"/>
    </location>
</feature>
<dbReference type="Gene3D" id="3.90.550.10">
    <property type="entry name" value="Spore Coat Polysaccharide Biosynthesis Protein SpsA, Chain A"/>
    <property type="match status" value="1"/>
</dbReference>
<dbReference type="InterPro" id="IPR005907">
    <property type="entry name" value="G1P_thy_trans_s"/>
</dbReference>
<proteinExistence type="inferred from homology"/>
<evidence type="ECO:0000313" key="13">
    <source>
        <dbReference type="EMBL" id="MBF0966992.1"/>
    </source>
</evidence>
<gene>
    <name evidence="13" type="ORF">HXK09_07560</name>
</gene>
<keyword evidence="5 13" id="KW-0808">Transferase</keyword>
<evidence type="ECO:0000256" key="1">
    <source>
        <dbReference type="ARBA" id="ARBA00001946"/>
    </source>
</evidence>
<dbReference type="PANTHER" id="PTHR43532">
    <property type="entry name" value="GLUCOSE-1-PHOSPHATE THYMIDYLYLTRANSFERASE"/>
    <property type="match status" value="1"/>
</dbReference>
<evidence type="ECO:0000256" key="2">
    <source>
        <dbReference type="ARBA" id="ARBA00010480"/>
    </source>
</evidence>
<keyword evidence="7" id="KW-0479">Metal-binding</keyword>
<dbReference type="PANTHER" id="PTHR43532:SF1">
    <property type="entry name" value="GLUCOSE-1-PHOSPHATE THYMIDYLYLTRANSFERASE 1"/>
    <property type="match status" value="1"/>
</dbReference>
<comment type="cofactor">
    <cofactor evidence="1">
        <name>Mg(2+)</name>
        <dbReference type="ChEBI" id="CHEBI:18420"/>
    </cofactor>
</comment>
<evidence type="ECO:0000256" key="9">
    <source>
        <dbReference type="ARBA" id="ARBA00032492"/>
    </source>
</evidence>
<organism evidence="13 14">
    <name type="scientific">Actinomyces bouchesdurhonensis</name>
    <dbReference type="NCBI Taxonomy" id="1852361"/>
    <lineage>
        <taxon>Bacteria</taxon>
        <taxon>Bacillati</taxon>
        <taxon>Actinomycetota</taxon>
        <taxon>Actinomycetes</taxon>
        <taxon>Actinomycetales</taxon>
        <taxon>Actinomycetaceae</taxon>
        <taxon>Actinomyces</taxon>
    </lineage>
</organism>
<evidence type="ECO:0000256" key="4">
    <source>
        <dbReference type="ARBA" id="ARBA00017654"/>
    </source>
</evidence>
<protein>
    <recommendedName>
        <fullName evidence="4">Glucose-1-phosphate thymidylyltransferase</fullName>
        <ecNumber evidence="3">2.7.7.24</ecNumber>
    </recommendedName>
    <alternativeName>
        <fullName evidence="10">dTDP-glucose pyrophosphorylase</fullName>
    </alternativeName>
    <alternativeName>
        <fullName evidence="9">dTDP-glucose synthase</fullName>
    </alternativeName>
</protein>
<dbReference type="GO" id="GO:0046872">
    <property type="term" value="F:metal ion binding"/>
    <property type="evidence" value="ECO:0007669"/>
    <property type="project" value="UniProtKB-KW"/>
</dbReference>
<sequence>MKGIILAGGSGTRLNPITLGTSKQLVPVYDKPMIYYPLSTLMLAGISDVLVITTPHDAPSFHRLLGDGSQLGVSISYAVQHEPNGLAQAFVLGADHVGTAAAAL</sequence>
<evidence type="ECO:0000256" key="8">
    <source>
        <dbReference type="ARBA" id="ARBA00022842"/>
    </source>
</evidence>
<evidence type="ECO:0000256" key="11">
    <source>
        <dbReference type="ARBA" id="ARBA00049336"/>
    </source>
</evidence>
<dbReference type="Proteomes" id="UP000759246">
    <property type="component" value="Unassembled WGS sequence"/>
</dbReference>